<dbReference type="GO" id="GO:0005829">
    <property type="term" value="C:cytosol"/>
    <property type="evidence" value="ECO:0007669"/>
    <property type="project" value="TreeGrafter"/>
</dbReference>
<dbReference type="PANTHER" id="PTHR30283">
    <property type="entry name" value="PEROXIDE STRESS RESPONSE PROTEIN YAAA"/>
    <property type="match status" value="1"/>
</dbReference>
<name>A0A382GGU7_9ZZZZ</name>
<dbReference type="EMBL" id="UINC01055269">
    <property type="protein sequence ID" value="SVB73944.1"/>
    <property type="molecule type" value="Genomic_DNA"/>
</dbReference>
<gene>
    <name evidence="1" type="ORF">METZ01_LOCUS226798</name>
</gene>
<dbReference type="InterPro" id="IPR005583">
    <property type="entry name" value="YaaA"/>
</dbReference>
<dbReference type="Pfam" id="PF03883">
    <property type="entry name" value="H2O2_YaaD"/>
    <property type="match status" value="1"/>
</dbReference>
<evidence type="ECO:0000313" key="1">
    <source>
        <dbReference type="EMBL" id="SVB73944.1"/>
    </source>
</evidence>
<reference evidence="1" key="1">
    <citation type="submission" date="2018-05" db="EMBL/GenBank/DDBJ databases">
        <authorList>
            <person name="Lanie J.A."/>
            <person name="Ng W.-L."/>
            <person name="Kazmierczak K.M."/>
            <person name="Andrzejewski T.M."/>
            <person name="Davidsen T.M."/>
            <person name="Wayne K.J."/>
            <person name="Tettelin H."/>
            <person name="Glass J.I."/>
            <person name="Rusch D."/>
            <person name="Podicherti R."/>
            <person name="Tsui H.-C.T."/>
            <person name="Winkler M.E."/>
        </authorList>
    </citation>
    <scope>NUCLEOTIDE SEQUENCE</scope>
</reference>
<evidence type="ECO:0008006" key="2">
    <source>
        <dbReference type="Google" id="ProtNLM"/>
    </source>
</evidence>
<organism evidence="1">
    <name type="scientific">marine metagenome</name>
    <dbReference type="NCBI Taxonomy" id="408172"/>
    <lineage>
        <taxon>unclassified sequences</taxon>
        <taxon>metagenomes</taxon>
        <taxon>ecological metagenomes</taxon>
    </lineage>
</organism>
<dbReference type="AlphaFoldDB" id="A0A382GGU7"/>
<accession>A0A382GGU7</accession>
<sequence>MVSIPLILLPPSEGKSSGGEARALDITSLSFSSLNKTRKLMIKNLVDASSKPEYALRLLGLKGKSLETAKLDNISVENTSTKPAIERYTGVMFDAIDYPSFNDAEKVIFDESVFVMSGLFGMVRPTDMIPIYKLKMGAKLHEDKACSSIWKPLLTEIIALEGKDRVIWDLLPVEHSAAWDPLGVTAGARFTVKFVQRRPDGNLKTVSHWSKTLKGALVRFLISNAEESGSPETAMTSVSSFVHPEGYELSEELTAESDMATQLVFVKELVG</sequence>
<dbReference type="GO" id="GO:0033194">
    <property type="term" value="P:response to hydroperoxide"/>
    <property type="evidence" value="ECO:0007669"/>
    <property type="project" value="TreeGrafter"/>
</dbReference>
<dbReference type="PANTHER" id="PTHR30283:SF4">
    <property type="entry name" value="PEROXIDE STRESS RESISTANCE PROTEIN YAAA"/>
    <property type="match status" value="1"/>
</dbReference>
<proteinExistence type="predicted"/>
<protein>
    <recommendedName>
        <fullName evidence="2">Peroxide stress protein YaaA</fullName>
    </recommendedName>
</protein>